<name>A0A2W5FK13_9BACT</name>
<feature type="domain" description="GAF" evidence="1">
    <location>
        <begin position="30"/>
        <end position="168"/>
    </location>
</feature>
<evidence type="ECO:0000259" key="1">
    <source>
        <dbReference type="SMART" id="SM00065"/>
    </source>
</evidence>
<evidence type="ECO:0000313" key="2">
    <source>
        <dbReference type="EMBL" id="PZP54734.1"/>
    </source>
</evidence>
<gene>
    <name evidence="2" type="ORF">DI586_09010</name>
</gene>
<reference evidence="2 3" key="1">
    <citation type="submission" date="2017-08" db="EMBL/GenBank/DDBJ databases">
        <title>Infants hospitalized years apart are colonized by the same room-sourced microbial strains.</title>
        <authorList>
            <person name="Brooks B."/>
            <person name="Olm M.R."/>
            <person name="Firek B.A."/>
            <person name="Baker R."/>
            <person name="Thomas B.C."/>
            <person name="Morowitz M.J."/>
            <person name="Banfield J.F."/>
        </authorList>
    </citation>
    <scope>NUCLEOTIDE SEQUENCE [LARGE SCALE GENOMIC DNA]</scope>
    <source>
        <strain evidence="2">S2_006_000_R2_64</strain>
    </source>
</reference>
<dbReference type="EMBL" id="QFOT01000113">
    <property type="protein sequence ID" value="PZP54734.1"/>
    <property type="molecule type" value="Genomic_DNA"/>
</dbReference>
<sequence length="169" mass="19178">MPPYDHELEEVLNDRDRLRALRASNLLDSPHEKMFDDVTSSVCDYLKVPISLVTLIAPDRQFFKSSRGLPFDVTLNRETPIKDSACQYVVKEGSLVKIDNVEEDEFFRLHEGLHNIHAGAYLGTPLRLFGQAIGSVCAVDIKPRKWTNEEIDFLEDQASMLSTEVGRRG</sequence>
<protein>
    <recommendedName>
        <fullName evidence="1">GAF domain-containing protein</fullName>
    </recommendedName>
</protein>
<accession>A0A2W5FK13</accession>
<dbReference type="Proteomes" id="UP000249739">
    <property type="component" value="Unassembled WGS sequence"/>
</dbReference>
<dbReference type="SMART" id="SM00065">
    <property type="entry name" value="GAF"/>
    <property type="match status" value="1"/>
</dbReference>
<organism evidence="2 3">
    <name type="scientific">Micavibrio aeruginosavorus</name>
    <dbReference type="NCBI Taxonomy" id="349221"/>
    <lineage>
        <taxon>Bacteria</taxon>
        <taxon>Pseudomonadati</taxon>
        <taxon>Bdellovibrionota</taxon>
        <taxon>Bdellovibrionia</taxon>
        <taxon>Bdellovibrionales</taxon>
        <taxon>Pseudobdellovibrionaceae</taxon>
        <taxon>Micavibrio</taxon>
    </lineage>
</organism>
<evidence type="ECO:0000313" key="3">
    <source>
        <dbReference type="Proteomes" id="UP000249739"/>
    </source>
</evidence>
<proteinExistence type="predicted"/>
<dbReference type="InterPro" id="IPR003018">
    <property type="entry name" value="GAF"/>
</dbReference>
<dbReference type="Gene3D" id="3.30.450.40">
    <property type="match status" value="1"/>
</dbReference>
<comment type="caution">
    <text evidence="2">The sequence shown here is derived from an EMBL/GenBank/DDBJ whole genome shotgun (WGS) entry which is preliminary data.</text>
</comment>
<dbReference type="PANTHER" id="PTHR43102:SF2">
    <property type="entry name" value="GAF DOMAIN-CONTAINING PROTEIN"/>
    <property type="match status" value="1"/>
</dbReference>
<dbReference type="SUPFAM" id="SSF55781">
    <property type="entry name" value="GAF domain-like"/>
    <property type="match status" value="1"/>
</dbReference>
<dbReference type="InterPro" id="IPR029016">
    <property type="entry name" value="GAF-like_dom_sf"/>
</dbReference>
<dbReference type="PANTHER" id="PTHR43102">
    <property type="entry name" value="SLR1143 PROTEIN"/>
    <property type="match status" value="1"/>
</dbReference>
<dbReference type="Pfam" id="PF01590">
    <property type="entry name" value="GAF"/>
    <property type="match status" value="1"/>
</dbReference>
<dbReference type="AlphaFoldDB" id="A0A2W5FK13"/>